<dbReference type="NCBIfam" id="NF033497">
    <property type="entry name" value="rubre_like_arch"/>
    <property type="match status" value="1"/>
</dbReference>
<dbReference type="EMBL" id="CR936257">
    <property type="protein sequence ID" value="CAI50555.1"/>
    <property type="molecule type" value="Genomic_DNA"/>
</dbReference>
<keyword evidence="2" id="KW-1185">Reference proteome</keyword>
<accession>A0A1U7EZ57</accession>
<proteinExistence type="predicted"/>
<dbReference type="STRING" id="348780.NP_4928A"/>
<dbReference type="EnsemblBacteria" id="CAI50555">
    <property type="protein sequence ID" value="CAI50555"/>
    <property type="gene ID" value="NP_4928A"/>
</dbReference>
<dbReference type="eggNOG" id="arCOG09181">
    <property type="taxonomic scope" value="Archaea"/>
</dbReference>
<name>A0A1U7EZ57_NATPD</name>
<dbReference type="GeneID" id="41345111"/>
<dbReference type="InterPro" id="IPR055553">
    <property type="entry name" value="DUF7129"/>
</dbReference>
<reference evidence="1 2" key="1">
    <citation type="journal article" date="2005" name="Genome Res.">
        <title>Living with two extremes: conclusions from the genome sequence of Natronomonas pharaonis.</title>
        <authorList>
            <person name="Falb M."/>
            <person name="Pfeiffer F."/>
            <person name="Palm P."/>
            <person name="Rodewald K."/>
            <person name="Hickmann V."/>
            <person name="Tittor J."/>
            <person name="Oesterhelt D."/>
        </authorList>
    </citation>
    <scope>NUCLEOTIDE SEQUENCE [LARGE SCALE GENOMIC DNA]</scope>
    <source>
        <strain evidence="2">ATCC 35678 / DSM 2160 / CIP 103997 / JCM 8858 / NBRC 14720 / NCIMB 2260 / Gabara</strain>
    </source>
</reference>
<evidence type="ECO:0000313" key="1">
    <source>
        <dbReference type="EMBL" id="CAI50555.1"/>
    </source>
</evidence>
<gene>
    <name evidence="1" type="ordered locus">NP_4928A</name>
</gene>
<dbReference type="RefSeq" id="WP_011324167.1">
    <property type="nucleotide sequence ID" value="NC_007426.1"/>
</dbReference>
<evidence type="ECO:0000313" key="2">
    <source>
        <dbReference type="Proteomes" id="UP000002698"/>
    </source>
</evidence>
<dbReference type="KEGG" id="nph:NP_4928A"/>
<dbReference type="OrthoDB" id="280213at2157"/>
<dbReference type="Proteomes" id="UP000002698">
    <property type="component" value="Chromosome"/>
</dbReference>
<protein>
    <submittedName>
        <fullName evidence="1">Small CPxCG-related zinc finger protein</fullName>
    </submittedName>
</protein>
<dbReference type="HOGENOM" id="CLU_217069_0_0_2"/>
<dbReference type="AlphaFoldDB" id="A0A1U7EZ57"/>
<organism evidence="1 2">
    <name type="scientific">Natronomonas pharaonis (strain ATCC 35678 / DSM 2160 / CIP 103997 / JCM 8858 / NBRC 14720 / NCIMB 2260 / Gabara)</name>
    <name type="common">Halobacterium pharaonis</name>
    <dbReference type="NCBI Taxonomy" id="348780"/>
    <lineage>
        <taxon>Archaea</taxon>
        <taxon>Methanobacteriati</taxon>
        <taxon>Methanobacteriota</taxon>
        <taxon>Stenosarchaea group</taxon>
        <taxon>Halobacteria</taxon>
        <taxon>Halobacteriales</taxon>
        <taxon>Natronomonadaceae</taxon>
        <taxon>Natronomonas</taxon>
    </lineage>
</organism>
<sequence>MRPISTASKADIYECFDCGVRIETTVAGRCDCGGEFVHLGRSRDL</sequence>